<proteinExistence type="predicted"/>
<evidence type="ECO:0000256" key="1">
    <source>
        <dbReference type="SAM" id="MobiDB-lite"/>
    </source>
</evidence>
<accession>A0A4C1VS34</accession>
<dbReference type="EMBL" id="BGZK01000408">
    <property type="protein sequence ID" value="GBP41918.1"/>
    <property type="molecule type" value="Genomic_DNA"/>
</dbReference>
<comment type="caution">
    <text evidence="2">The sequence shown here is derived from an EMBL/GenBank/DDBJ whole genome shotgun (WGS) entry which is preliminary data.</text>
</comment>
<evidence type="ECO:0000313" key="2">
    <source>
        <dbReference type="EMBL" id="GBP41918.1"/>
    </source>
</evidence>
<evidence type="ECO:0000313" key="3">
    <source>
        <dbReference type="Proteomes" id="UP000299102"/>
    </source>
</evidence>
<sequence>MIGSSRKRPRLRASGPWLRFSGGTGRQAKKDTGIDSIIDRHKKTKRYIPCLRERSRRRKADDTNDCIMKLSHNNIQELEDREAEVELFTD</sequence>
<protein>
    <submittedName>
        <fullName evidence="2">Uncharacterized protein</fullName>
    </submittedName>
</protein>
<feature type="compositionally biased region" description="Basic residues" evidence="1">
    <location>
        <begin position="1"/>
        <end position="11"/>
    </location>
</feature>
<dbReference type="Proteomes" id="UP000299102">
    <property type="component" value="Unassembled WGS sequence"/>
</dbReference>
<reference evidence="2 3" key="1">
    <citation type="journal article" date="2019" name="Commun. Biol.">
        <title>The bagworm genome reveals a unique fibroin gene that provides high tensile strength.</title>
        <authorList>
            <person name="Kono N."/>
            <person name="Nakamura H."/>
            <person name="Ohtoshi R."/>
            <person name="Tomita M."/>
            <person name="Numata K."/>
            <person name="Arakawa K."/>
        </authorList>
    </citation>
    <scope>NUCLEOTIDE SEQUENCE [LARGE SCALE GENOMIC DNA]</scope>
</reference>
<name>A0A4C1VS34_EUMVA</name>
<organism evidence="2 3">
    <name type="scientific">Eumeta variegata</name>
    <name type="common">Bagworm moth</name>
    <name type="synonym">Eumeta japonica</name>
    <dbReference type="NCBI Taxonomy" id="151549"/>
    <lineage>
        <taxon>Eukaryota</taxon>
        <taxon>Metazoa</taxon>
        <taxon>Ecdysozoa</taxon>
        <taxon>Arthropoda</taxon>
        <taxon>Hexapoda</taxon>
        <taxon>Insecta</taxon>
        <taxon>Pterygota</taxon>
        <taxon>Neoptera</taxon>
        <taxon>Endopterygota</taxon>
        <taxon>Lepidoptera</taxon>
        <taxon>Glossata</taxon>
        <taxon>Ditrysia</taxon>
        <taxon>Tineoidea</taxon>
        <taxon>Psychidae</taxon>
        <taxon>Oiketicinae</taxon>
        <taxon>Eumeta</taxon>
    </lineage>
</organism>
<feature type="region of interest" description="Disordered" evidence="1">
    <location>
        <begin position="1"/>
        <end position="30"/>
    </location>
</feature>
<dbReference type="AlphaFoldDB" id="A0A4C1VS34"/>
<keyword evidence="3" id="KW-1185">Reference proteome</keyword>
<gene>
    <name evidence="2" type="ORF">EVAR_31681_1</name>
</gene>